<proteinExistence type="predicted"/>
<reference evidence="2 3" key="1">
    <citation type="journal article" date="2018" name="Sci. Rep.">
        <title>Genomic signatures of local adaptation to the degree of environmental predictability in rotifers.</title>
        <authorList>
            <person name="Franch-Gras L."/>
            <person name="Hahn C."/>
            <person name="Garcia-Roger E.M."/>
            <person name="Carmona M.J."/>
            <person name="Serra M."/>
            <person name="Gomez A."/>
        </authorList>
    </citation>
    <scope>NUCLEOTIDE SEQUENCE [LARGE SCALE GENOMIC DNA]</scope>
    <source>
        <strain evidence="2">HYR1</strain>
    </source>
</reference>
<dbReference type="EMBL" id="REGN01006593">
    <property type="protein sequence ID" value="RNA08945.1"/>
    <property type="molecule type" value="Genomic_DNA"/>
</dbReference>
<comment type="caution">
    <text evidence="2">The sequence shown here is derived from an EMBL/GenBank/DDBJ whole genome shotgun (WGS) entry which is preliminary data.</text>
</comment>
<organism evidence="2 3">
    <name type="scientific">Brachionus plicatilis</name>
    <name type="common">Marine rotifer</name>
    <name type="synonym">Brachionus muelleri</name>
    <dbReference type="NCBI Taxonomy" id="10195"/>
    <lineage>
        <taxon>Eukaryota</taxon>
        <taxon>Metazoa</taxon>
        <taxon>Spiralia</taxon>
        <taxon>Gnathifera</taxon>
        <taxon>Rotifera</taxon>
        <taxon>Eurotatoria</taxon>
        <taxon>Monogononta</taxon>
        <taxon>Pseudotrocha</taxon>
        <taxon>Ploima</taxon>
        <taxon>Brachionidae</taxon>
        <taxon>Brachionus</taxon>
    </lineage>
</organism>
<evidence type="ECO:0000313" key="2">
    <source>
        <dbReference type="EMBL" id="RNA08945.1"/>
    </source>
</evidence>
<dbReference type="Proteomes" id="UP000276133">
    <property type="component" value="Unassembled WGS sequence"/>
</dbReference>
<accession>A0A3M7QDD0</accession>
<keyword evidence="3" id="KW-1185">Reference proteome</keyword>
<keyword evidence="1" id="KW-0732">Signal</keyword>
<dbReference type="AlphaFoldDB" id="A0A3M7QDD0"/>
<sequence>MKINLKKLKTILVIILFSMVTNVENYDSSLVAAENNRIHKEKFYESLERLAIERVENDLLNPDKKK</sequence>
<feature type="signal peptide" evidence="1">
    <location>
        <begin position="1"/>
        <end position="25"/>
    </location>
</feature>
<evidence type="ECO:0000313" key="3">
    <source>
        <dbReference type="Proteomes" id="UP000276133"/>
    </source>
</evidence>
<feature type="chain" id="PRO_5018042820" evidence="1">
    <location>
        <begin position="26"/>
        <end position="66"/>
    </location>
</feature>
<evidence type="ECO:0000256" key="1">
    <source>
        <dbReference type="SAM" id="SignalP"/>
    </source>
</evidence>
<name>A0A3M7QDD0_BRAPC</name>
<gene>
    <name evidence="2" type="ORF">BpHYR1_020506</name>
</gene>
<protein>
    <submittedName>
        <fullName evidence="2">Uncharacterized protein</fullName>
    </submittedName>
</protein>